<feature type="region of interest" description="Disordered" evidence="1">
    <location>
        <begin position="1"/>
        <end position="22"/>
    </location>
</feature>
<sequence>LQDDYRSRHRTRADADPVGATAADPRRRLPLLVQLRHAPAHPALLRLDALQRLRAGGGGLWPLAVVGLGLASRRSLRLSLPAQPAHPQVVHRLLPTLDPPDRRTALGPELPHRLPSARRHLHLRLQLHEQRHRAHGPLPQHLLPSLHAGGPVLHAAAPGVVPHARHHQLLQGIHQVRDRWRAQGPGGGAGGRRRRGGPGRPSRQARAHAQQAKGLHQTGAPKRRTPRALLRLRRERPLPTGRQRAGLARAQDPDVGEEDVGRVAGDVPRPRRLQLQPRPPALQEGAEHRTRRAHPRPEDGGPQPGADRRPPRALHPEAHAAVRRAQDQVRRARGPGAGDPLSYRTLYNTPSYRNPTVSHSYSILTGHTKYC</sequence>
<reference evidence="2" key="1">
    <citation type="submission" date="2023-10" db="EMBL/GenBank/DDBJ databases">
        <title>Genome assembly of Pristionchus species.</title>
        <authorList>
            <person name="Yoshida K."/>
            <person name="Sommer R.J."/>
        </authorList>
    </citation>
    <scope>NUCLEOTIDE SEQUENCE</scope>
    <source>
        <strain evidence="2">RS0144</strain>
    </source>
</reference>
<gene>
    <name evidence="2" type="ORF">PENTCL1PPCAC_3820</name>
</gene>
<dbReference type="Proteomes" id="UP001432027">
    <property type="component" value="Unassembled WGS sequence"/>
</dbReference>
<feature type="compositionally biased region" description="Basic and acidic residues" evidence="1">
    <location>
        <begin position="306"/>
        <end position="330"/>
    </location>
</feature>
<name>A0AAV5SNF4_9BILA</name>
<evidence type="ECO:0000313" key="2">
    <source>
        <dbReference type="EMBL" id="GMS81645.1"/>
    </source>
</evidence>
<protein>
    <recommendedName>
        <fullName evidence="4">G protein-coupled receptor</fullName>
    </recommendedName>
</protein>
<keyword evidence="3" id="KW-1185">Reference proteome</keyword>
<organism evidence="2 3">
    <name type="scientific">Pristionchus entomophagus</name>
    <dbReference type="NCBI Taxonomy" id="358040"/>
    <lineage>
        <taxon>Eukaryota</taxon>
        <taxon>Metazoa</taxon>
        <taxon>Ecdysozoa</taxon>
        <taxon>Nematoda</taxon>
        <taxon>Chromadorea</taxon>
        <taxon>Rhabditida</taxon>
        <taxon>Rhabditina</taxon>
        <taxon>Diplogasteromorpha</taxon>
        <taxon>Diplogasteroidea</taxon>
        <taxon>Neodiplogasteridae</taxon>
        <taxon>Pristionchus</taxon>
    </lineage>
</organism>
<proteinExistence type="predicted"/>
<feature type="compositionally biased region" description="Basic residues" evidence="1">
    <location>
        <begin position="221"/>
        <end position="234"/>
    </location>
</feature>
<feature type="region of interest" description="Disordered" evidence="1">
    <location>
        <begin position="180"/>
        <end position="342"/>
    </location>
</feature>
<comment type="caution">
    <text evidence="2">The sequence shown here is derived from an EMBL/GenBank/DDBJ whole genome shotgun (WGS) entry which is preliminary data.</text>
</comment>
<evidence type="ECO:0000313" key="3">
    <source>
        <dbReference type="Proteomes" id="UP001432027"/>
    </source>
</evidence>
<dbReference type="AlphaFoldDB" id="A0AAV5SNF4"/>
<evidence type="ECO:0008006" key="4">
    <source>
        <dbReference type="Google" id="ProtNLM"/>
    </source>
</evidence>
<feature type="non-terminal residue" evidence="2">
    <location>
        <position position="1"/>
    </location>
</feature>
<evidence type="ECO:0000256" key="1">
    <source>
        <dbReference type="SAM" id="MobiDB-lite"/>
    </source>
</evidence>
<dbReference type="EMBL" id="BTSX01000001">
    <property type="protein sequence ID" value="GMS81645.1"/>
    <property type="molecule type" value="Genomic_DNA"/>
</dbReference>
<accession>A0AAV5SNF4</accession>